<evidence type="ECO:0000313" key="6">
    <source>
        <dbReference type="EMBL" id="KAF9070627.1"/>
    </source>
</evidence>
<protein>
    <submittedName>
        <fullName evidence="6">Fungal-specific transcription factor domain-containing protein</fullName>
    </submittedName>
</protein>
<name>A0A9P5PX04_9AGAR</name>
<evidence type="ECO:0000256" key="1">
    <source>
        <dbReference type="ARBA" id="ARBA00004123"/>
    </source>
</evidence>
<evidence type="ECO:0000256" key="3">
    <source>
        <dbReference type="ARBA" id="ARBA00023125"/>
    </source>
</evidence>
<evidence type="ECO:0000313" key="7">
    <source>
        <dbReference type="Proteomes" id="UP000772434"/>
    </source>
</evidence>
<dbReference type="Pfam" id="PF04082">
    <property type="entry name" value="Fungal_trans"/>
    <property type="match status" value="1"/>
</dbReference>
<keyword evidence="4" id="KW-0539">Nucleus</keyword>
<evidence type="ECO:0000256" key="4">
    <source>
        <dbReference type="ARBA" id="ARBA00023242"/>
    </source>
</evidence>
<sequence>NTPDLFRRERYWRVPKWELVYEGIHLESPKLLHLVLKEFPHQELAEELVEHYFRHVNSQFSLLNKRLIYRQLRERLHEKDIWFCALLMCIFALGSRWSNHPRVLPRDPQGLQWSMSGWDFLNVAIGIPPVFPFLLTTATLFEVQTLSLLALYLQGHAEYAEGRIFVTVGLQKAQDVGAHRKRVYKHHPTPDEEQWKRAFWLLVVLDRTGSANLGRPCSIGEEDFDLDLPLEVDDQYWDTEDPTLAFKQPPGVPSTVSAFKLWIQITSVSRTSFAPSMYLIPKDVSWTANPARSRNSC</sequence>
<evidence type="ECO:0000256" key="2">
    <source>
        <dbReference type="ARBA" id="ARBA00022723"/>
    </source>
</evidence>
<dbReference type="InterPro" id="IPR050987">
    <property type="entry name" value="AtrR-like"/>
</dbReference>
<comment type="subcellular location">
    <subcellularLocation>
        <location evidence="1">Nucleus</location>
    </subcellularLocation>
</comment>
<reference evidence="6" key="1">
    <citation type="submission" date="2020-11" db="EMBL/GenBank/DDBJ databases">
        <authorList>
            <consortium name="DOE Joint Genome Institute"/>
            <person name="Ahrendt S."/>
            <person name="Riley R."/>
            <person name="Andreopoulos W."/>
            <person name="Labutti K."/>
            <person name="Pangilinan J."/>
            <person name="Ruiz-Duenas F.J."/>
            <person name="Barrasa J.M."/>
            <person name="Sanchez-Garcia M."/>
            <person name="Camarero S."/>
            <person name="Miyauchi S."/>
            <person name="Serrano A."/>
            <person name="Linde D."/>
            <person name="Babiker R."/>
            <person name="Drula E."/>
            <person name="Ayuso-Fernandez I."/>
            <person name="Pacheco R."/>
            <person name="Padilla G."/>
            <person name="Ferreira P."/>
            <person name="Barriuso J."/>
            <person name="Kellner H."/>
            <person name="Castanera R."/>
            <person name="Alfaro M."/>
            <person name="Ramirez L."/>
            <person name="Pisabarro A.G."/>
            <person name="Kuo A."/>
            <person name="Tritt A."/>
            <person name="Lipzen A."/>
            <person name="He G."/>
            <person name="Yan M."/>
            <person name="Ng V."/>
            <person name="Cullen D."/>
            <person name="Martin F."/>
            <person name="Rosso M.-N."/>
            <person name="Henrissat B."/>
            <person name="Hibbett D."/>
            <person name="Martinez A.T."/>
            <person name="Grigoriev I.V."/>
        </authorList>
    </citation>
    <scope>NUCLEOTIDE SEQUENCE</scope>
    <source>
        <strain evidence="6">AH 40177</strain>
    </source>
</reference>
<keyword evidence="7" id="KW-1185">Reference proteome</keyword>
<dbReference type="PANTHER" id="PTHR46910:SF3">
    <property type="entry name" value="HALOTOLERANCE PROTEIN 9-RELATED"/>
    <property type="match status" value="1"/>
</dbReference>
<dbReference type="GO" id="GO:0006351">
    <property type="term" value="P:DNA-templated transcription"/>
    <property type="evidence" value="ECO:0007669"/>
    <property type="project" value="InterPro"/>
</dbReference>
<proteinExistence type="predicted"/>
<dbReference type="CDD" id="cd12148">
    <property type="entry name" value="fungal_TF_MHR"/>
    <property type="match status" value="1"/>
</dbReference>
<dbReference type="Proteomes" id="UP000772434">
    <property type="component" value="Unassembled WGS sequence"/>
</dbReference>
<keyword evidence="3" id="KW-0238">DNA-binding</keyword>
<evidence type="ECO:0000259" key="5">
    <source>
        <dbReference type="SMART" id="SM00906"/>
    </source>
</evidence>
<dbReference type="EMBL" id="JADNRY010000039">
    <property type="protein sequence ID" value="KAF9070627.1"/>
    <property type="molecule type" value="Genomic_DNA"/>
</dbReference>
<dbReference type="GO" id="GO:0005634">
    <property type="term" value="C:nucleus"/>
    <property type="evidence" value="ECO:0007669"/>
    <property type="project" value="UniProtKB-SubCell"/>
</dbReference>
<feature type="domain" description="Xylanolytic transcriptional activator regulatory" evidence="5">
    <location>
        <begin position="162"/>
        <end position="235"/>
    </location>
</feature>
<dbReference type="GO" id="GO:0003700">
    <property type="term" value="F:DNA-binding transcription factor activity"/>
    <property type="evidence" value="ECO:0007669"/>
    <property type="project" value="InterPro"/>
</dbReference>
<keyword evidence="2" id="KW-0479">Metal-binding</keyword>
<feature type="non-terminal residue" evidence="6">
    <location>
        <position position="297"/>
    </location>
</feature>
<dbReference type="SMART" id="SM00906">
    <property type="entry name" value="Fungal_trans"/>
    <property type="match status" value="1"/>
</dbReference>
<gene>
    <name evidence="6" type="ORF">BDP27DRAFT_1508369</name>
</gene>
<dbReference type="GO" id="GO:0003677">
    <property type="term" value="F:DNA binding"/>
    <property type="evidence" value="ECO:0007669"/>
    <property type="project" value="UniProtKB-KW"/>
</dbReference>
<dbReference type="OrthoDB" id="4456959at2759"/>
<accession>A0A9P5PX04</accession>
<dbReference type="GO" id="GO:0008270">
    <property type="term" value="F:zinc ion binding"/>
    <property type="evidence" value="ECO:0007669"/>
    <property type="project" value="InterPro"/>
</dbReference>
<organism evidence="6 7">
    <name type="scientific">Rhodocollybia butyracea</name>
    <dbReference type="NCBI Taxonomy" id="206335"/>
    <lineage>
        <taxon>Eukaryota</taxon>
        <taxon>Fungi</taxon>
        <taxon>Dikarya</taxon>
        <taxon>Basidiomycota</taxon>
        <taxon>Agaricomycotina</taxon>
        <taxon>Agaricomycetes</taxon>
        <taxon>Agaricomycetidae</taxon>
        <taxon>Agaricales</taxon>
        <taxon>Marasmiineae</taxon>
        <taxon>Omphalotaceae</taxon>
        <taxon>Rhodocollybia</taxon>
    </lineage>
</organism>
<comment type="caution">
    <text evidence="6">The sequence shown here is derived from an EMBL/GenBank/DDBJ whole genome shotgun (WGS) entry which is preliminary data.</text>
</comment>
<dbReference type="InterPro" id="IPR007219">
    <property type="entry name" value="XnlR_reg_dom"/>
</dbReference>
<dbReference type="AlphaFoldDB" id="A0A9P5PX04"/>
<dbReference type="PANTHER" id="PTHR46910">
    <property type="entry name" value="TRANSCRIPTION FACTOR PDR1"/>
    <property type="match status" value="1"/>
</dbReference>